<sequence>WALLNEPIEVEALTAADVVLSAPAALRILGPKVARRALEFIADGTIRPTPVDKTLLDGEPSSPAVDAVGRAVEQVSRNAQPTAVVAALLSTMMTGVQTLAAIAQQQPVGAARSPTKCHQGIAIPDGNCLWSLKIGVLREVHPCAGLVIDFPGKESISSDDDDDQE</sequence>
<dbReference type="AlphaFoldDB" id="A0A915J9Y8"/>
<organism evidence="1 2">
    <name type="scientific">Romanomermis culicivorax</name>
    <name type="common">Nematode worm</name>
    <dbReference type="NCBI Taxonomy" id="13658"/>
    <lineage>
        <taxon>Eukaryota</taxon>
        <taxon>Metazoa</taxon>
        <taxon>Ecdysozoa</taxon>
        <taxon>Nematoda</taxon>
        <taxon>Enoplea</taxon>
        <taxon>Dorylaimia</taxon>
        <taxon>Mermithida</taxon>
        <taxon>Mermithoidea</taxon>
        <taxon>Mermithidae</taxon>
        <taxon>Romanomermis</taxon>
    </lineage>
</organism>
<reference evidence="2" key="1">
    <citation type="submission" date="2022-11" db="UniProtKB">
        <authorList>
            <consortium name="WormBaseParasite"/>
        </authorList>
    </citation>
    <scope>IDENTIFICATION</scope>
</reference>
<name>A0A915J9Y8_ROMCU</name>
<proteinExistence type="predicted"/>
<dbReference type="Proteomes" id="UP000887565">
    <property type="component" value="Unplaced"/>
</dbReference>
<dbReference type="WBParaSite" id="nRc.2.0.1.t22962-RA">
    <property type="protein sequence ID" value="nRc.2.0.1.t22962-RA"/>
    <property type="gene ID" value="nRc.2.0.1.g22962"/>
</dbReference>
<keyword evidence="1" id="KW-1185">Reference proteome</keyword>
<protein>
    <submittedName>
        <fullName evidence="2">Uncharacterized protein</fullName>
    </submittedName>
</protein>
<accession>A0A915J9Y8</accession>
<evidence type="ECO:0000313" key="1">
    <source>
        <dbReference type="Proteomes" id="UP000887565"/>
    </source>
</evidence>
<evidence type="ECO:0000313" key="2">
    <source>
        <dbReference type="WBParaSite" id="nRc.2.0.1.t22962-RA"/>
    </source>
</evidence>